<evidence type="ECO:0000313" key="2">
    <source>
        <dbReference type="Proteomes" id="UP000827724"/>
    </source>
</evidence>
<dbReference type="EMBL" id="JAIWOZ010000007">
    <property type="protein sequence ID" value="KAH6603180.1"/>
    <property type="molecule type" value="Genomic_DNA"/>
</dbReference>
<reference evidence="1" key="1">
    <citation type="submission" date="2021-08" db="EMBL/GenBank/DDBJ databases">
        <title>Chromosome-Level Trichoderma cornu-damae using Hi-C Data.</title>
        <authorList>
            <person name="Kim C.S."/>
        </authorList>
    </citation>
    <scope>NUCLEOTIDE SEQUENCE</scope>
    <source>
        <strain evidence="1">KA19-0412C</strain>
    </source>
</reference>
<name>A0A9P8QHZ7_9HYPO</name>
<protein>
    <submittedName>
        <fullName evidence="1">Uncharacterized protein</fullName>
    </submittedName>
</protein>
<gene>
    <name evidence="1" type="ORF">Trco_007955</name>
</gene>
<organism evidence="1 2">
    <name type="scientific">Trichoderma cornu-damae</name>
    <dbReference type="NCBI Taxonomy" id="654480"/>
    <lineage>
        <taxon>Eukaryota</taxon>
        <taxon>Fungi</taxon>
        <taxon>Dikarya</taxon>
        <taxon>Ascomycota</taxon>
        <taxon>Pezizomycotina</taxon>
        <taxon>Sordariomycetes</taxon>
        <taxon>Hypocreomycetidae</taxon>
        <taxon>Hypocreales</taxon>
        <taxon>Hypocreaceae</taxon>
        <taxon>Trichoderma</taxon>
    </lineage>
</organism>
<proteinExistence type="predicted"/>
<sequence>MIGRIRIDVTYASVFMLEVTNNRLGVSRDKHLCIELCLLLAVTLSTMQDKIRRLPQCRLRRQAPDGIVVGERSISVAGSVQNNHELGIRNHSNQAVGHQNHSAAQVLALEKSAGCGQAASTNPR</sequence>
<comment type="caution">
    <text evidence="1">The sequence shown here is derived from an EMBL/GenBank/DDBJ whole genome shotgun (WGS) entry which is preliminary data.</text>
</comment>
<dbReference type="Proteomes" id="UP000827724">
    <property type="component" value="Unassembled WGS sequence"/>
</dbReference>
<accession>A0A9P8QHZ7</accession>
<keyword evidence="2" id="KW-1185">Reference proteome</keyword>
<evidence type="ECO:0000313" key="1">
    <source>
        <dbReference type="EMBL" id="KAH6603180.1"/>
    </source>
</evidence>
<dbReference type="AlphaFoldDB" id="A0A9P8QHZ7"/>